<dbReference type="STRING" id="45235.A0A2K3QLV7"/>
<organism evidence="1 2">
    <name type="scientific">Tolypocladium capitatum</name>
    <dbReference type="NCBI Taxonomy" id="45235"/>
    <lineage>
        <taxon>Eukaryota</taxon>
        <taxon>Fungi</taxon>
        <taxon>Dikarya</taxon>
        <taxon>Ascomycota</taxon>
        <taxon>Pezizomycotina</taxon>
        <taxon>Sordariomycetes</taxon>
        <taxon>Hypocreomycetidae</taxon>
        <taxon>Hypocreales</taxon>
        <taxon>Ophiocordycipitaceae</taxon>
        <taxon>Tolypocladium</taxon>
    </lineage>
</organism>
<gene>
    <name evidence="1" type="ORF">TCAP_01551</name>
</gene>
<dbReference type="Proteomes" id="UP000236621">
    <property type="component" value="Unassembled WGS sequence"/>
</dbReference>
<keyword evidence="2" id="KW-1185">Reference proteome</keyword>
<protein>
    <submittedName>
        <fullName evidence="1">Uncharacterized protein</fullName>
    </submittedName>
</protein>
<evidence type="ECO:0000313" key="1">
    <source>
        <dbReference type="EMBL" id="PNY28526.1"/>
    </source>
</evidence>
<comment type="caution">
    <text evidence="1">The sequence shown here is derived from an EMBL/GenBank/DDBJ whole genome shotgun (WGS) entry which is preliminary data.</text>
</comment>
<reference evidence="1 2" key="1">
    <citation type="submission" date="2017-08" db="EMBL/GenBank/DDBJ databases">
        <title>Harnessing the power of phylogenomics to disentangle the directionality and signatures of interkingdom host jumping in the parasitic fungal genus Tolypocladium.</title>
        <authorList>
            <person name="Quandt C.A."/>
            <person name="Patterson W."/>
            <person name="Spatafora J.W."/>
        </authorList>
    </citation>
    <scope>NUCLEOTIDE SEQUENCE [LARGE SCALE GENOMIC DNA]</scope>
    <source>
        <strain evidence="1 2">CBS 113982</strain>
    </source>
</reference>
<accession>A0A2K3QLV7</accession>
<dbReference type="AlphaFoldDB" id="A0A2K3QLV7"/>
<proteinExistence type="predicted"/>
<name>A0A2K3QLV7_9HYPO</name>
<dbReference type="EMBL" id="NRSZ01000249">
    <property type="protein sequence ID" value="PNY28526.1"/>
    <property type="molecule type" value="Genomic_DNA"/>
</dbReference>
<dbReference type="OrthoDB" id="415825at2759"/>
<dbReference type="Gene3D" id="3.40.462.20">
    <property type="match status" value="1"/>
</dbReference>
<evidence type="ECO:0000313" key="2">
    <source>
        <dbReference type="Proteomes" id="UP000236621"/>
    </source>
</evidence>
<sequence>MNIAQPVSFEVDSVEFTFLSPEEILAVSVRRIENDSTSTTCSTPSTEVSMTSPSDPPVYHPVFMDQAYHLLRATCMYCKGFRLSAKDIHKYMCKLRLLQHGLVREAHIVEVLGETDWADEDESEADTRSEYGSKVGPSVLKLNWASDVRTFWLSAGASFGVVPEFIVRTEPEPGNIIQFAYSWMSSSFKSMAKTFEEWQTLVSDPVLTRKFTTEGVFTEIGMVISGIRTSQKDSSTSSHVHVFDDWLGAVCHWAEDQALLLGSGNPVLLFSKSLVFNSARLMPSNVIVDLAEYLDKTSKETPLWFVIFDLEGGAVNDVAPDATAMRTGMHCSTCSRRVTETTRNFIRGLNNIITTGMTDVAFGAFAGHGDVELGDKGLQAYWNRKLPRLEGIKRGGGSK</sequence>
<dbReference type="SUPFAM" id="SSF64484">
    <property type="entry name" value="beta and beta-prime subunits of DNA dependent RNA-polymerase"/>
    <property type="match status" value="1"/>
</dbReference>